<sequence>MARSPFLKSVEDFMRVQRYSRRTIDSYLYWIRLFILFCGKRHPSELGDDDIKRYLTFLATERNVSAGTQALALNAVIFLKTKFLGQTVGDLSGFNRSQRQRKLPVVLTTGEVSALLSRLDGHLYLMAALLYGSGLRRIELVRLRVKDIDFDYRQIRVMYGKGGKHRLVTLAEELLPLLRDQVKMVEVLFSRDTAVEGYAGVWLPDALARKYPSAPFDLGWHYLFPASRLSVDPESGRLRRHHFDEHNLNKVVKKAAQEAGIRKGVTCHTLRHSFATHLLQSGVDIRTVQQQLGHTDVKTTEIYTHVLKQGAQGVRSPLSGMLSVSRIKEG</sequence>
<keyword evidence="4" id="KW-0229">DNA integration</keyword>
<feature type="domain" description="Tyr recombinase" evidence="10">
    <location>
        <begin position="102"/>
        <end position="316"/>
    </location>
</feature>
<dbReference type="InterPro" id="IPR013762">
    <property type="entry name" value="Integrase-like_cat_sf"/>
</dbReference>
<dbReference type="Pfam" id="PF00589">
    <property type="entry name" value="Phage_integrase"/>
    <property type="match status" value="1"/>
</dbReference>
<dbReference type="Gene3D" id="1.10.443.10">
    <property type="entry name" value="Intergrase catalytic core"/>
    <property type="match status" value="1"/>
</dbReference>
<evidence type="ECO:0000313" key="12">
    <source>
        <dbReference type="EMBL" id="KEA62813.1"/>
    </source>
</evidence>
<dbReference type="InterPro" id="IPR044068">
    <property type="entry name" value="CB"/>
</dbReference>
<dbReference type="InterPro" id="IPR010998">
    <property type="entry name" value="Integrase_recombinase_N"/>
</dbReference>
<keyword evidence="6" id="KW-0233">DNA recombination</keyword>
<dbReference type="PROSITE" id="PS51898">
    <property type="entry name" value="TYR_RECOMBINASE"/>
    <property type="match status" value="1"/>
</dbReference>
<dbReference type="GO" id="GO:0003677">
    <property type="term" value="F:DNA binding"/>
    <property type="evidence" value="ECO:0007669"/>
    <property type="project" value="UniProtKB-UniRule"/>
</dbReference>
<dbReference type="GO" id="GO:0006310">
    <property type="term" value="P:DNA recombination"/>
    <property type="evidence" value="ECO:0007669"/>
    <property type="project" value="UniProtKB-KW"/>
</dbReference>
<dbReference type="Pfam" id="PF13495">
    <property type="entry name" value="Phage_int_SAM_4"/>
    <property type="match status" value="1"/>
</dbReference>
<keyword evidence="3" id="KW-0963">Cytoplasm</keyword>
<evidence type="ECO:0000259" key="10">
    <source>
        <dbReference type="PROSITE" id="PS51898"/>
    </source>
</evidence>
<dbReference type="PANTHER" id="PTHR30349">
    <property type="entry name" value="PHAGE INTEGRASE-RELATED"/>
    <property type="match status" value="1"/>
</dbReference>
<evidence type="ECO:0000256" key="6">
    <source>
        <dbReference type="ARBA" id="ARBA00023172"/>
    </source>
</evidence>
<dbReference type="Proteomes" id="UP000028252">
    <property type="component" value="Unassembled WGS sequence"/>
</dbReference>
<keyword evidence="13" id="KW-1185">Reference proteome</keyword>
<evidence type="ECO:0000256" key="2">
    <source>
        <dbReference type="ARBA" id="ARBA00008857"/>
    </source>
</evidence>
<dbReference type="GO" id="GO:0005737">
    <property type="term" value="C:cytoplasm"/>
    <property type="evidence" value="ECO:0007669"/>
    <property type="project" value="UniProtKB-SubCell"/>
</dbReference>
<feature type="domain" description="Core-binding (CB)" evidence="11">
    <location>
        <begin position="1"/>
        <end position="84"/>
    </location>
</feature>
<comment type="caution">
    <text evidence="12">The sequence shown here is derived from an EMBL/GenBank/DDBJ whole genome shotgun (WGS) entry which is preliminary data.</text>
</comment>
<dbReference type="GO" id="GO:0015074">
    <property type="term" value="P:DNA integration"/>
    <property type="evidence" value="ECO:0007669"/>
    <property type="project" value="UniProtKB-KW"/>
</dbReference>
<organism evidence="12 13">
    <name type="scientific">Marinobacterium lacunae</name>
    <dbReference type="NCBI Taxonomy" id="1232683"/>
    <lineage>
        <taxon>Bacteria</taxon>
        <taxon>Pseudomonadati</taxon>
        <taxon>Pseudomonadota</taxon>
        <taxon>Gammaproteobacteria</taxon>
        <taxon>Oceanospirillales</taxon>
        <taxon>Oceanospirillaceae</taxon>
        <taxon>Marinobacterium</taxon>
    </lineage>
</organism>
<dbReference type="FunFam" id="1.10.443.10:FF:000007">
    <property type="entry name" value="Tyrosine recombinase XerC"/>
    <property type="match status" value="1"/>
</dbReference>
<reference evidence="12 13" key="1">
    <citation type="submission" date="2014-04" db="EMBL/GenBank/DDBJ databases">
        <title>Marinobacterium kochiensis sp. nov., isolated from sediment sample collected from Kochi backwaters in Kerala, India.</title>
        <authorList>
            <person name="Singh A."/>
            <person name="Pinnaka A.K."/>
        </authorList>
    </citation>
    <scope>NUCLEOTIDE SEQUENCE [LARGE SCALE GENOMIC DNA]</scope>
    <source>
        <strain evidence="12 13">AK27</strain>
    </source>
</reference>
<evidence type="ECO:0000256" key="8">
    <source>
        <dbReference type="ARBA" id="ARBA00038613"/>
    </source>
</evidence>
<dbReference type="InterPro" id="IPR011010">
    <property type="entry name" value="DNA_brk_join_enz"/>
</dbReference>
<dbReference type="eggNOG" id="COG4974">
    <property type="taxonomic scope" value="Bacteria"/>
</dbReference>
<dbReference type="InterPro" id="IPR002104">
    <property type="entry name" value="Integrase_catalytic"/>
</dbReference>
<dbReference type="NCBIfam" id="TIGR02249">
    <property type="entry name" value="integrase_gron"/>
    <property type="match status" value="1"/>
</dbReference>
<dbReference type="PANTHER" id="PTHR30349:SF64">
    <property type="entry name" value="PROPHAGE INTEGRASE INTD-RELATED"/>
    <property type="match status" value="1"/>
</dbReference>
<dbReference type="RefSeq" id="WP_036190021.1">
    <property type="nucleotide sequence ID" value="NZ_JMQN01000046.1"/>
</dbReference>
<dbReference type="InterPro" id="IPR050090">
    <property type="entry name" value="Tyrosine_recombinase_XerCD"/>
</dbReference>
<comment type="subcellular location">
    <subcellularLocation>
        <location evidence="1">Cytoplasm</location>
    </subcellularLocation>
</comment>
<gene>
    <name evidence="12" type="ORF">ADIMK_3012</name>
</gene>
<dbReference type="EMBL" id="JMQN01000046">
    <property type="protein sequence ID" value="KEA62813.1"/>
    <property type="molecule type" value="Genomic_DNA"/>
</dbReference>
<keyword evidence="5 9" id="KW-0238">DNA-binding</keyword>
<dbReference type="PROSITE" id="PS51900">
    <property type="entry name" value="CB"/>
    <property type="match status" value="1"/>
</dbReference>
<proteinExistence type="inferred from homology"/>
<name>A0A081FWA8_9GAMM</name>
<evidence type="ECO:0000256" key="9">
    <source>
        <dbReference type="PROSITE-ProRule" id="PRU01248"/>
    </source>
</evidence>
<evidence type="ECO:0000256" key="1">
    <source>
        <dbReference type="ARBA" id="ARBA00004496"/>
    </source>
</evidence>
<dbReference type="OrthoDB" id="9801717at2"/>
<dbReference type="AlphaFoldDB" id="A0A081FWA8"/>
<evidence type="ECO:0000256" key="3">
    <source>
        <dbReference type="ARBA" id="ARBA00022490"/>
    </source>
</evidence>
<comment type="function">
    <text evidence="7">Site-specific tyrosine recombinase, which acts by catalyzing the cutting and rejoining of the recombining DNA molecules. The XerC-XerD complex is essential to convert dimers of the bacterial chromosome into monomers to permit their segregation at cell division. It also contributes to the segregational stability of plasmids.</text>
</comment>
<dbReference type="Gene3D" id="1.10.150.130">
    <property type="match status" value="1"/>
</dbReference>
<evidence type="ECO:0000313" key="13">
    <source>
        <dbReference type="Proteomes" id="UP000028252"/>
    </source>
</evidence>
<dbReference type="InterPro" id="IPR011946">
    <property type="entry name" value="Integrase_integron-type"/>
</dbReference>
<evidence type="ECO:0000259" key="11">
    <source>
        <dbReference type="PROSITE" id="PS51900"/>
    </source>
</evidence>
<evidence type="ECO:0000256" key="4">
    <source>
        <dbReference type="ARBA" id="ARBA00022908"/>
    </source>
</evidence>
<comment type="subunit">
    <text evidence="8">Forms a cyclic heterotetrameric complex composed of two molecules of XerC and two molecules of XerD.</text>
</comment>
<evidence type="ECO:0000256" key="5">
    <source>
        <dbReference type="ARBA" id="ARBA00023125"/>
    </source>
</evidence>
<dbReference type="InterPro" id="IPR004107">
    <property type="entry name" value="Integrase_SAM-like_N"/>
</dbReference>
<dbReference type="STRING" id="1232683.ADIMK_3012"/>
<dbReference type="SUPFAM" id="SSF56349">
    <property type="entry name" value="DNA breaking-rejoining enzymes"/>
    <property type="match status" value="1"/>
</dbReference>
<accession>A0A081FWA8</accession>
<comment type="similarity">
    <text evidence="2">Belongs to the 'phage' integrase family.</text>
</comment>
<protein>
    <submittedName>
        <fullName evidence="12">Integron integrase IntI4</fullName>
    </submittedName>
</protein>
<dbReference type="PATRIC" id="fig|1232683.4.peg.2962"/>
<evidence type="ECO:0000256" key="7">
    <source>
        <dbReference type="ARBA" id="ARBA00037721"/>
    </source>
</evidence>